<dbReference type="AlphaFoldDB" id="A0A9P6JPM7"/>
<evidence type="ECO:0000259" key="4">
    <source>
        <dbReference type="PROSITE" id="PS50885"/>
    </source>
</evidence>
<dbReference type="Gene3D" id="1.20.120.1530">
    <property type="match status" value="2"/>
</dbReference>
<evidence type="ECO:0000256" key="3">
    <source>
        <dbReference type="SAM" id="MobiDB-lite"/>
    </source>
</evidence>
<dbReference type="GO" id="GO:0016020">
    <property type="term" value="C:membrane"/>
    <property type="evidence" value="ECO:0007669"/>
    <property type="project" value="InterPro"/>
</dbReference>
<feature type="compositionally biased region" description="Polar residues" evidence="3">
    <location>
        <begin position="56"/>
        <end position="69"/>
    </location>
</feature>
<dbReference type="PANTHER" id="PTHR45339">
    <property type="entry name" value="HYBRID SIGNAL TRANSDUCTION HISTIDINE KINASE J"/>
    <property type="match status" value="1"/>
</dbReference>
<dbReference type="Proteomes" id="UP000807306">
    <property type="component" value="Unassembled WGS sequence"/>
</dbReference>
<dbReference type="InterPro" id="IPR003660">
    <property type="entry name" value="HAMP_dom"/>
</dbReference>
<name>A0A9P6JPM7_9AGAR</name>
<dbReference type="SMART" id="SM00304">
    <property type="entry name" value="HAMP"/>
    <property type="match status" value="3"/>
</dbReference>
<feature type="compositionally biased region" description="Low complexity" evidence="3">
    <location>
        <begin position="119"/>
        <end position="129"/>
    </location>
</feature>
<comment type="caution">
    <text evidence="5">The sequence shown here is derived from an EMBL/GenBank/DDBJ whole genome shotgun (WGS) entry which is preliminary data.</text>
</comment>
<organism evidence="5 6">
    <name type="scientific">Crepidotus variabilis</name>
    <dbReference type="NCBI Taxonomy" id="179855"/>
    <lineage>
        <taxon>Eukaryota</taxon>
        <taxon>Fungi</taxon>
        <taxon>Dikarya</taxon>
        <taxon>Basidiomycota</taxon>
        <taxon>Agaricomycotina</taxon>
        <taxon>Agaricomycetes</taxon>
        <taxon>Agaricomycetidae</taxon>
        <taxon>Agaricales</taxon>
        <taxon>Agaricineae</taxon>
        <taxon>Crepidotaceae</taxon>
        <taxon>Crepidotus</taxon>
    </lineage>
</organism>
<dbReference type="PANTHER" id="PTHR45339:SF1">
    <property type="entry name" value="HYBRID SIGNAL TRANSDUCTION HISTIDINE KINASE J"/>
    <property type="match status" value="1"/>
</dbReference>
<evidence type="ECO:0000256" key="1">
    <source>
        <dbReference type="ARBA" id="ARBA00022553"/>
    </source>
</evidence>
<dbReference type="EMBL" id="MU157857">
    <property type="protein sequence ID" value="KAF9527854.1"/>
    <property type="molecule type" value="Genomic_DNA"/>
</dbReference>
<gene>
    <name evidence="5" type="ORF">CPB83DRAFT_855305</name>
</gene>
<dbReference type="PROSITE" id="PS50885">
    <property type="entry name" value="HAMP"/>
    <property type="match status" value="3"/>
</dbReference>
<evidence type="ECO:0000256" key="2">
    <source>
        <dbReference type="ARBA" id="ARBA00023012"/>
    </source>
</evidence>
<dbReference type="Pfam" id="PF00672">
    <property type="entry name" value="HAMP"/>
    <property type="match status" value="2"/>
</dbReference>
<evidence type="ECO:0000313" key="5">
    <source>
        <dbReference type="EMBL" id="KAF9527854.1"/>
    </source>
</evidence>
<accession>A0A9P6JPM7</accession>
<feature type="domain" description="HAMP" evidence="4">
    <location>
        <begin position="186"/>
        <end position="239"/>
    </location>
</feature>
<dbReference type="GO" id="GO:0000160">
    <property type="term" value="P:phosphorelay signal transduction system"/>
    <property type="evidence" value="ECO:0007669"/>
    <property type="project" value="UniProtKB-KW"/>
</dbReference>
<keyword evidence="6" id="KW-1185">Reference proteome</keyword>
<feature type="compositionally biased region" description="Polar residues" evidence="3">
    <location>
        <begin position="83"/>
        <end position="94"/>
    </location>
</feature>
<feature type="region of interest" description="Disordered" evidence="3">
    <location>
        <begin position="82"/>
        <end position="172"/>
    </location>
</feature>
<dbReference type="OrthoDB" id="10266508at2759"/>
<keyword evidence="2" id="KW-0902">Two-component regulatory system</keyword>
<feature type="domain" description="HAMP" evidence="4">
    <location>
        <begin position="278"/>
        <end position="330"/>
    </location>
</feature>
<feature type="compositionally biased region" description="Polar residues" evidence="3">
    <location>
        <begin position="130"/>
        <end position="145"/>
    </location>
</feature>
<sequence length="562" mass="60955">MDPFKSHLIALLSIYNSGPLKIETVSQYNGPKDWQTETILRELEGLRKRMWKIQKDSSTNNTDGESSQSEDTKTLDRVLADNTDGTNLDHQSALPTKGVQCPQCGQSVLNPDPLRLENSSMSTSLSSSTHQMASRNENPSISQPESAKPQVLELESSSQAHSPVIPPGPLATAPFENGMSPIEELRLLKAQISDVARVCGAVIRGDLGQRITAPAHDIIMVQMKDLINMMADKLETFAGDVITVTREVGKEGKFGCQIAVKAEGQWAVLAQNVNTMAWNLTQQTRSVSEVCLAVAQGDLSHRLHIDGLGELLELKFNVNTMVHHLKVLVKEVTDLSYEIGTQGTLGSQAFVPDRQGVWKDLVDHANLMAMNHTNVVRAAAQVCKAVIHGDLTNAIAIDLRGEDLEMKMIVNGMTNILSSFARELMGLVTGVDGEGQSCDDARSPDFDGIWKEVIDYVYGLVNNWTLLICTGATVIDAVAKGDLTQRISGVPVSGEMSSLVNTINDMVDQLVIFTTEVKIARDLNYNPEVQGLQGVWQEIIASNLARATASSGSVSDPPACEG</sequence>
<dbReference type="CDD" id="cd06225">
    <property type="entry name" value="HAMP"/>
    <property type="match status" value="2"/>
</dbReference>
<proteinExistence type="predicted"/>
<keyword evidence="1" id="KW-0597">Phosphoprotein</keyword>
<reference evidence="5" key="1">
    <citation type="submission" date="2020-11" db="EMBL/GenBank/DDBJ databases">
        <authorList>
            <consortium name="DOE Joint Genome Institute"/>
            <person name="Ahrendt S."/>
            <person name="Riley R."/>
            <person name="Andreopoulos W."/>
            <person name="Labutti K."/>
            <person name="Pangilinan J."/>
            <person name="Ruiz-Duenas F.J."/>
            <person name="Barrasa J.M."/>
            <person name="Sanchez-Garcia M."/>
            <person name="Camarero S."/>
            <person name="Miyauchi S."/>
            <person name="Serrano A."/>
            <person name="Linde D."/>
            <person name="Babiker R."/>
            <person name="Drula E."/>
            <person name="Ayuso-Fernandez I."/>
            <person name="Pacheco R."/>
            <person name="Padilla G."/>
            <person name="Ferreira P."/>
            <person name="Barriuso J."/>
            <person name="Kellner H."/>
            <person name="Castanera R."/>
            <person name="Alfaro M."/>
            <person name="Ramirez L."/>
            <person name="Pisabarro A.G."/>
            <person name="Kuo A."/>
            <person name="Tritt A."/>
            <person name="Lipzen A."/>
            <person name="He G."/>
            <person name="Yan M."/>
            <person name="Ng V."/>
            <person name="Cullen D."/>
            <person name="Martin F."/>
            <person name="Rosso M.-N."/>
            <person name="Henrissat B."/>
            <person name="Hibbett D."/>
            <person name="Martinez A.T."/>
            <person name="Grigoriev I.V."/>
        </authorList>
    </citation>
    <scope>NUCLEOTIDE SEQUENCE</scope>
    <source>
        <strain evidence="5">CBS 506.95</strain>
    </source>
</reference>
<feature type="domain" description="HAMP" evidence="4">
    <location>
        <begin position="472"/>
        <end position="515"/>
    </location>
</feature>
<feature type="region of interest" description="Disordered" evidence="3">
    <location>
        <begin position="54"/>
        <end position="73"/>
    </location>
</feature>
<evidence type="ECO:0000313" key="6">
    <source>
        <dbReference type="Proteomes" id="UP000807306"/>
    </source>
</evidence>
<protein>
    <recommendedName>
        <fullName evidence="4">HAMP domain-containing protein</fullName>
    </recommendedName>
</protein>